<evidence type="ECO:0000256" key="10">
    <source>
        <dbReference type="RuleBase" id="RU004249"/>
    </source>
</evidence>
<evidence type="ECO:0000259" key="12">
    <source>
        <dbReference type="Pfam" id="PF22468"/>
    </source>
</evidence>
<dbReference type="UniPathway" id="UPA00034">
    <property type="reaction ID" value="UER00015"/>
</dbReference>
<keyword evidence="3 9" id="KW-0808">Transferase</keyword>
<dbReference type="InterPro" id="IPR045865">
    <property type="entry name" value="ACT-like_dom_sf"/>
</dbReference>
<feature type="binding site" evidence="8">
    <location>
        <begin position="285"/>
        <end position="286"/>
    </location>
    <ligand>
        <name>ATP</name>
        <dbReference type="ChEBI" id="CHEBI:30616"/>
    </ligand>
</feature>
<sequence>MPFLWTKRNTLVVGKEPDSPIVVMKFGGTSVQDAAAISRTIEIVNGRRNQKMRPVVVVSAMARVTDQLLAAAHAAVENDLPKAILISNVLRNRHIETAAVLVGRKLALLIQTLDKLFDQLDNVLTGIAAVGELTPRTSDLVVSFGERLSSLIVAQALEHRGISSVHVDARNCIITDAHFGKASPLSEETDAAVSEHVLSVVNANAVAVLGGFIASARNGITTTLGRGGSDYSAALIGGALHANAIEIWTDVNGVMTTDPRICPDAVRLRAISFEEASELAYFGAKVLHPATILPAVKKNIPVWVLNSHNPGNEGTVITATATASSSPLKSIAVKRHLVILHIISRRLLVSHRFLRAVFEVFDRYDCSVNMVATSEISLSVTLDAVEHLEAIREDLAKIAVVEEEEAKSLICLVGEKLREQPGIAARAFSAIRGTNLQMISQGANGISMSFVVEDSVVEQTVRSLHAEFFADADPVLFDVSSRTAEQEGVLVSA</sequence>
<dbReference type="InterPro" id="IPR042199">
    <property type="entry name" value="AsparK_Bifunc_asparK/hSer_DH"/>
</dbReference>
<evidence type="ECO:0000313" key="14">
    <source>
        <dbReference type="Proteomes" id="UP000182427"/>
    </source>
</evidence>
<evidence type="ECO:0000313" key="13">
    <source>
        <dbReference type="EMBL" id="SDF97732.1"/>
    </source>
</evidence>
<evidence type="ECO:0000256" key="6">
    <source>
        <dbReference type="ARBA" id="ARBA00022840"/>
    </source>
</evidence>
<dbReference type="Gene3D" id="3.30.70.260">
    <property type="match status" value="2"/>
</dbReference>
<evidence type="ECO:0000256" key="8">
    <source>
        <dbReference type="PIRSR" id="PIRSR000726-1"/>
    </source>
</evidence>
<evidence type="ECO:0000256" key="5">
    <source>
        <dbReference type="ARBA" id="ARBA00022777"/>
    </source>
</evidence>
<feature type="domain" description="Aspartate/glutamate/uridylate kinase" evidence="11">
    <location>
        <begin position="21"/>
        <end position="306"/>
    </location>
</feature>
<dbReference type="InterPro" id="IPR001048">
    <property type="entry name" value="Asp/Glu/Uridylate_kinase"/>
</dbReference>
<evidence type="ECO:0000256" key="1">
    <source>
        <dbReference type="ARBA" id="ARBA00004766"/>
    </source>
</evidence>
<dbReference type="GO" id="GO:0005829">
    <property type="term" value="C:cytosol"/>
    <property type="evidence" value="ECO:0007669"/>
    <property type="project" value="TreeGrafter"/>
</dbReference>
<dbReference type="SUPFAM" id="SSF53633">
    <property type="entry name" value="Carbamate kinase-like"/>
    <property type="match status" value="1"/>
</dbReference>
<comment type="pathway">
    <text evidence="1 10">Amino-acid biosynthesis; L-lysine biosynthesis via DAP pathway; (S)-tetrahydrodipicolinate from L-aspartate: step 1/4.</text>
</comment>
<feature type="domain" description="Aspartokinase ACT" evidence="12">
    <location>
        <begin position="410"/>
        <end position="468"/>
    </location>
</feature>
<keyword evidence="10" id="KW-0028">Amino-acid biosynthesis</keyword>
<dbReference type="AlphaFoldDB" id="A0A1G7QGV5"/>
<dbReference type="CDD" id="cd04892">
    <property type="entry name" value="ACT_AK-like_2"/>
    <property type="match status" value="1"/>
</dbReference>
<dbReference type="InterPro" id="IPR036393">
    <property type="entry name" value="AceGlu_kinase-like_sf"/>
</dbReference>
<comment type="pathway">
    <text evidence="10">Amino-acid biosynthesis; L-threonine biosynthesis; L-threonine from L-aspartate: step 1/5.</text>
</comment>
<dbReference type="EC" id="2.7.2.4" evidence="9"/>
<dbReference type="GO" id="GO:0009088">
    <property type="term" value="P:threonine biosynthetic process"/>
    <property type="evidence" value="ECO:0007669"/>
    <property type="project" value="UniProtKB-UniPathway"/>
</dbReference>
<dbReference type="PANTHER" id="PTHR21499:SF59">
    <property type="entry name" value="ASPARTOKINASE"/>
    <property type="match status" value="1"/>
</dbReference>
<reference evidence="13 14" key="1">
    <citation type="submission" date="2016-10" db="EMBL/GenBank/DDBJ databases">
        <authorList>
            <person name="de Groot N.N."/>
        </authorList>
    </citation>
    <scope>NUCLEOTIDE SEQUENCE [LARGE SCALE GENOMIC DNA]</scope>
    <source>
        <strain evidence="13 14">GAS232</strain>
    </source>
</reference>
<dbReference type="UniPathway" id="UPA00051">
    <property type="reaction ID" value="UER00462"/>
</dbReference>
<dbReference type="EMBL" id="LT629690">
    <property type="protein sequence ID" value="SDF97732.1"/>
    <property type="molecule type" value="Genomic_DNA"/>
</dbReference>
<evidence type="ECO:0000256" key="3">
    <source>
        <dbReference type="ARBA" id="ARBA00022679"/>
    </source>
</evidence>
<dbReference type="UniPathway" id="UPA00050">
    <property type="reaction ID" value="UER00461"/>
</dbReference>
<keyword evidence="5 9" id="KW-0418">Kinase</keyword>
<dbReference type="GO" id="GO:0005524">
    <property type="term" value="F:ATP binding"/>
    <property type="evidence" value="ECO:0007669"/>
    <property type="project" value="UniProtKB-KW"/>
</dbReference>
<evidence type="ECO:0000256" key="4">
    <source>
        <dbReference type="ARBA" id="ARBA00022741"/>
    </source>
</evidence>
<keyword evidence="4 8" id="KW-0547">Nucleotide-binding</keyword>
<dbReference type="GO" id="GO:0004072">
    <property type="term" value="F:aspartate kinase activity"/>
    <property type="evidence" value="ECO:0007669"/>
    <property type="project" value="UniProtKB-EC"/>
</dbReference>
<feature type="binding site" evidence="8">
    <location>
        <begin position="25"/>
        <end position="28"/>
    </location>
    <ligand>
        <name>ATP</name>
        <dbReference type="ChEBI" id="CHEBI:30616"/>
    </ligand>
</feature>
<feature type="binding site" evidence="8">
    <location>
        <begin position="249"/>
        <end position="250"/>
    </location>
    <ligand>
        <name>ATP</name>
        <dbReference type="ChEBI" id="CHEBI:30616"/>
    </ligand>
</feature>
<proteinExistence type="inferred from homology"/>
<evidence type="ECO:0000256" key="2">
    <source>
        <dbReference type="ARBA" id="ARBA00010122"/>
    </source>
</evidence>
<dbReference type="NCBIfam" id="TIGR00657">
    <property type="entry name" value="asp_kinases"/>
    <property type="match status" value="1"/>
</dbReference>
<protein>
    <recommendedName>
        <fullName evidence="9">Aspartokinase</fullName>
        <ecNumber evidence="9">2.7.2.4</ecNumber>
    </recommendedName>
</protein>
<feature type="binding site" evidence="8">
    <location>
        <position position="65"/>
    </location>
    <ligand>
        <name>substrate</name>
    </ligand>
</feature>
<dbReference type="GO" id="GO:0009090">
    <property type="term" value="P:homoserine biosynthetic process"/>
    <property type="evidence" value="ECO:0007669"/>
    <property type="project" value="TreeGrafter"/>
</dbReference>
<dbReference type="SUPFAM" id="SSF55021">
    <property type="entry name" value="ACT-like"/>
    <property type="match status" value="2"/>
</dbReference>
<evidence type="ECO:0000259" key="11">
    <source>
        <dbReference type="Pfam" id="PF00696"/>
    </source>
</evidence>
<dbReference type="InterPro" id="IPR018042">
    <property type="entry name" value="Aspartate_kinase_CS"/>
</dbReference>
<accession>A0A1G7QGV5</accession>
<gene>
    <name evidence="13" type="ORF">SAMN05444167_3868</name>
</gene>
<dbReference type="PANTHER" id="PTHR21499">
    <property type="entry name" value="ASPARTATE KINASE"/>
    <property type="match status" value="1"/>
</dbReference>
<evidence type="ECO:0000256" key="7">
    <source>
        <dbReference type="ARBA" id="ARBA00047872"/>
    </source>
</evidence>
<dbReference type="Pfam" id="PF22468">
    <property type="entry name" value="ACT_9"/>
    <property type="match status" value="1"/>
</dbReference>
<dbReference type="Gene3D" id="1.20.120.1320">
    <property type="entry name" value="Aspartokinase, catalytic domain"/>
    <property type="match status" value="1"/>
</dbReference>
<dbReference type="NCBIfam" id="NF006570">
    <property type="entry name" value="PRK09084.1"/>
    <property type="match status" value="1"/>
</dbReference>
<comment type="catalytic activity">
    <reaction evidence="7 9">
        <text>L-aspartate + ATP = 4-phospho-L-aspartate + ADP</text>
        <dbReference type="Rhea" id="RHEA:23776"/>
        <dbReference type="ChEBI" id="CHEBI:29991"/>
        <dbReference type="ChEBI" id="CHEBI:30616"/>
        <dbReference type="ChEBI" id="CHEBI:57535"/>
        <dbReference type="ChEBI" id="CHEBI:456216"/>
        <dbReference type="EC" id="2.7.2.4"/>
    </reaction>
</comment>
<organism evidence="13 14">
    <name type="scientific">Terriglobus roseus</name>
    <dbReference type="NCBI Taxonomy" id="392734"/>
    <lineage>
        <taxon>Bacteria</taxon>
        <taxon>Pseudomonadati</taxon>
        <taxon>Acidobacteriota</taxon>
        <taxon>Terriglobia</taxon>
        <taxon>Terriglobales</taxon>
        <taxon>Acidobacteriaceae</taxon>
        <taxon>Terriglobus</taxon>
    </lineage>
</organism>
<feature type="binding site" evidence="8">
    <location>
        <position position="260"/>
    </location>
    <ligand>
        <name>ATP</name>
        <dbReference type="ChEBI" id="CHEBI:30616"/>
    </ligand>
</feature>
<dbReference type="InterPro" id="IPR005260">
    <property type="entry name" value="Asp_kin_monofn"/>
</dbReference>
<comment type="pathway">
    <text evidence="10">Amino-acid biosynthesis; L-methionine biosynthesis via de novo pathway; L-homoserine from L-aspartate: step 1/3.</text>
</comment>
<dbReference type="CDD" id="cd04243">
    <property type="entry name" value="AAK_AK-HSDH-like"/>
    <property type="match status" value="1"/>
</dbReference>
<keyword evidence="6 8" id="KW-0067">ATP-binding</keyword>
<dbReference type="InterPro" id="IPR054352">
    <property type="entry name" value="ACT_Aspartokinase"/>
</dbReference>
<keyword evidence="14" id="KW-1185">Reference proteome</keyword>
<dbReference type="GO" id="GO:0009089">
    <property type="term" value="P:lysine biosynthetic process via diaminopimelate"/>
    <property type="evidence" value="ECO:0007669"/>
    <property type="project" value="UniProtKB-UniPathway"/>
</dbReference>
<dbReference type="Proteomes" id="UP000182427">
    <property type="component" value="Chromosome I"/>
</dbReference>
<dbReference type="Gene3D" id="3.40.1160.10">
    <property type="entry name" value="Acetylglutamate kinase-like"/>
    <property type="match status" value="1"/>
</dbReference>
<dbReference type="PIRSF" id="PIRSF000726">
    <property type="entry name" value="Asp_kin"/>
    <property type="match status" value="1"/>
</dbReference>
<dbReference type="PROSITE" id="PS00324">
    <property type="entry name" value="ASPARTOKINASE"/>
    <property type="match status" value="1"/>
</dbReference>
<name>A0A1G7QGV5_9BACT</name>
<comment type="similarity">
    <text evidence="2 9">Belongs to the aspartokinase family.</text>
</comment>
<dbReference type="InterPro" id="IPR001341">
    <property type="entry name" value="Asp_kinase"/>
</dbReference>
<dbReference type="Pfam" id="PF00696">
    <property type="entry name" value="AA_kinase"/>
    <property type="match status" value="1"/>
</dbReference>
<evidence type="ECO:0000256" key="9">
    <source>
        <dbReference type="RuleBase" id="RU003448"/>
    </source>
</evidence>
<feature type="binding site" evidence="8">
    <location>
        <position position="146"/>
    </location>
    <ligand>
        <name>substrate</name>
    </ligand>
</feature>